<dbReference type="GO" id="GO:0045505">
    <property type="term" value="F:dynein intermediate chain binding"/>
    <property type="evidence" value="ECO:0007669"/>
    <property type="project" value="InterPro"/>
</dbReference>
<dbReference type="GO" id="GO:0007018">
    <property type="term" value="P:microtubule-based movement"/>
    <property type="evidence" value="ECO:0007669"/>
    <property type="project" value="InterPro"/>
</dbReference>
<feature type="non-terminal residue" evidence="3">
    <location>
        <position position="1"/>
    </location>
</feature>
<feature type="domain" description="Dynein heavy chain linker" evidence="2">
    <location>
        <begin position="10"/>
        <end position="342"/>
    </location>
</feature>
<reference evidence="3 4" key="1">
    <citation type="journal article" date="2023" name="bioRxiv">
        <title>Conserved and derived expression patterns and positive selection on dental genes reveal complex evolutionary context of ever-growing rodent molars.</title>
        <authorList>
            <person name="Calamari Z.T."/>
            <person name="Song A."/>
            <person name="Cohen E."/>
            <person name="Akter M."/>
            <person name="Roy R.D."/>
            <person name="Hallikas O."/>
            <person name="Christensen M.M."/>
            <person name="Li P."/>
            <person name="Marangoni P."/>
            <person name="Jernvall J."/>
            <person name="Klein O.D."/>
        </authorList>
    </citation>
    <scope>NUCLEOTIDE SEQUENCE [LARGE SCALE GENOMIC DNA]</scope>
    <source>
        <strain evidence="3">V071</strain>
    </source>
</reference>
<dbReference type="Gene3D" id="1.20.140.100">
    <property type="entry name" value="Dynein heavy chain, N-terminal domain 2"/>
    <property type="match status" value="1"/>
</dbReference>
<dbReference type="PANTHER" id="PTHR45703:SF12">
    <property type="entry name" value="DYNEIN AXONEMAL HEAVY CHAIN 11"/>
    <property type="match status" value="1"/>
</dbReference>
<dbReference type="Pfam" id="PF08393">
    <property type="entry name" value="DHC_N2"/>
    <property type="match status" value="1"/>
</dbReference>
<protein>
    <recommendedName>
        <fullName evidence="2">Dynein heavy chain linker domain-containing protein</fullName>
    </recommendedName>
</protein>
<dbReference type="InterPro" id="IPR042228">
    <property type="entry name" value="Dynein_linker_3"/>
</dbReference>
<dbReference type="FunFam" id="1.20.140.100:FF:000001">
    <property type="entry name" value="dynein heavy chain 17, axonemal"/>
    <property type="match status" value="1"/>
</dbReference>
<sequence>FSPQAHQELETLEEEMGQMQDCARLFEVALPEYKQMKQCRREIRLLKGLWDVIIYVREIWSLDQTVRAWDAYSGLEGTVKDLTTSLRAIAELQSPALRDRHWQQLMKAIGVTFSINDATTLADLLALQLHRAEDDVRDIVDKAVKELGTEKVITEVSHTWETLEFSYEAHHRTGIPLLKSDEQLFETLEHNQVQLQTLLQSKYVEYFIEQVLSWQNKLNVADTVIFTWMEVQRTWSHLESIFACSEDIRIQLVEDARRFDVVDAEFKELMFKTAKIKNILEATCRPHLYEKLKDFQHRLSLCEKALAEYLETKRVTFPRFYFISSTDLLDILSKGTQPRQVMALEVLCSAD</sequence>
<dbReference type="InterPro" id="IPR042222">
    <property type="entry name" value="Dynein_2_N"/>
</dbReference>
<proteinExistence type="inferred from homology"/>
<dbReference type="FunFam" id="1.10.287.2620:FF:000004">
    <property type="entry name" value="Dynein axonemal heavy chain 17"/>
    <property type="match status" value="1"/>
</dbReference>
<evidence type="ECO:0000313" key="3">
    <source>
        <dbReference type="EMBL" id="KAK7808146.1"/>
    </source>
</evidence>
<dbReference type="EMBL" id="JBBHLL010000246">
    <property type="protein sequence ID" value="KAK7808146.1"/>
    <property type="molecule type" value="Genomic_DNA"/>
</dbReference>
<organism evidence="3 4">
    <name type="scientific">Myodes glareolus</name>
    <name type="common">Bank vole</name>
    <name type="synonym">Clethrionomys glareolus</name>
    <dbReference type="NCBI Taxonomy" id="447135"/>
    <lineage>
        <taxon>Eukaryota</taxon>
        <taxon>Metazoa</taxon>
        <taxon>Chordata</taxon>
        <taxon>Craniata</taxon>
        <taxon>Vertebrata</taxon>
        <taxon>Euteleostomi</taxon>
        <taxon>Mammalia</taxon>
        <taxon>Eutheria</taxon>
        <taxon>Euarchontoglires</taxon>
        <taxon>Glires</taxon>
        <taxon>Rodentia</taxon>
        <taxon>Myomorpha</taxon>
        <taxon>Muroidea</taxon>
        <taxon>Cricetidae</taxon>
        <taxon>Arvicolinae</taxon>
        <taxon>Myodes</taxon>
    </lineage>
</organism>
<accession>A0AAW0I148</accession>
<dbReference type="InterPro" id="IPR013602">
    <property type="entry name" value="Dynein_heavy_linker"/>
</dbReference>
<dbReference type="PANTHER" id="PTHR45703">
    <property type="entry name" value="DYNEIN HEAVY CHAIN"/>
    <property type="match status" value="1"/>
</dbReference>
<dbReference type="Proteomes" id="UP001488838">
    <property type="component" value="Unassembled WGS sequence"/>
</dbReference>
<evidence type="ECO:0000313" key="4">
    <source>
        <dbReference type="Proteomes" id="UP001488838"/>
    </source>
</evidence>
<comment type="caution">
    <text evidence="3">The sequence shown here is derived from an EMBL/GenBank/DDBJ whole genome shotgun (WGS) entry which is preliminary data.</text>
</comment>
<keyword evidence="4" id="KW-1185">Reference proteome</keyword>
<dbReference type="Gene3D" id="1.10.287.2620">
    <property type="match status" value="1"/>
</dbReference>
<evidence type="ECO:0000259" key="2">
    <source>
        <dbReference type="Pfam" id="PF08393"/>
    </source>
</evidence>
<evidence type="ECO:0000256" key="1">
    <source>
        <dbReference type="ARBA" id="ARBA00008887"/>
    </source>
</evidence>
<comment type="similarity">
    <text evidence="1">Belongs to the dynein heavy chain family.</text>
</comment>
<dbReference type="InterPro" id="IPR026983">
    <property type="entry name" value="DHC"/>
</dbReference>
<dbReference type="GO" id="GO:0051959">
    <property type="term" value="F:dynein light intermediate chain binding"/>
    <property type="evidence" value="ECO:0007669"/>
    <property type="project" value="InterPro"/>
</dbReference>
<dbReference type="Gene3D" id="3.20.180.20">
    <property type="entry name" value="Dynein heavy chain, N-terminal domain 2"/>
    <property type="match status" value="1"/>
</dbReference>
<dbReference type="GO" id="GO:0030286">
    <property type="term" value="C:dynein complex"/>
    <property type="evidence" value="ECO:0007669"/>
    <property type="project" value="InterPro"/>
</dbReference>
<name>A0AAW0I148_MYOGA</name>
<dbReference type="AlphaFoldDB" id="A0AAW0I148"/>
<gene>
    <name evidence="3" type="ORF">U0070_024835</name>
</gene>